<feature type="domain" description="DUF4440" evidence="1">
    <location>
        <begin position="13"/>
        <end position="119"/>
    </location>
</feature>
<reference evidence="3 5" key="2">
    <citation type="submission" date="2021-03" db="EMBL/GenBank/DDBJ databases">
        <title>Mucilaginibacter strains isolated from gold and copper mining confer multi heavy-metal resistance.</title>
        <authorList>
            <person name="Li Y."/>
        </authorList>
    </citation>
    <scope>NUCLEOTIDE SEQUENCE [LARGE SCALE GENOMIC DNA]</scope>
    <source>
        <strain evidence="3 5">P2-4</strain>
    </source>
</reference>
<dbReference type="EMBL" id="CP071880">
    <property type="protein sequence ID" value="QTE50292.1"/>
    <property type="molecule type" value="Genomic_DNA"/>
</dbReference>
<dbReference type="PANTHER" id="PTHR31664">
    <property type="entry name" value="PROTEIN CBG16427"/>
    <property type="match status" value="1"/>
</dbReference>
<evidence type="ECO:0000313" key="2">
    <source>
        <dbReference type="EMBL" id="QEM07163.1"/>
    </source>
</evidence>
<evidence type="ECO:0000259" key="1">
    <source>
        <dbReference type="Pfam" id="PF14534"/>
    </source>
</evidence>
<accession>A0AAE6JKN0</accession>
<evidence type="ECO:0000313" key="5">
    <source>
        <dbReference type="Proteomes" id="UP000663940"/>
    </source>
</evidence>
<dbReference type="InterPro" id="IPR027843">
    <property type="entry name" value="DUF4440"/>
</dbReference>
<gene>
    <name evidence="2" type="ORF">DIU31_028030</name>
    <name evidence="3" type="ORF">J3L21_32990</name>
</gene>
<dbReference type="SUPFAM" id="SSF54427">
    <property type="entry name" value="NTF2-like"/>
    <property type="match status" value="1"/>
</dbReference>
<protein>
    <submittedName>
        <fullName evidence="2">Nuclear transport factor 2 family protein</fullName>
    </submittedName>
</protein>
<dbReference type="Proteomes" id="UP000250557">
    <property type="component" value="Chromosome"/>
</dbReference>
<keyword evidence="5" id="KW-1185">Reference proteome</keyword>
<dbReference type="Proteomes" id="UP000663940">
    <property type="component" value="Chromosome"/>
</dbReference>
<proteinExistence type="predicted"/>
<dbReference type="AlphaFoldDB" id="A0AAE6JKN0"/>
<sequence>MENFKLDNVRQIIEENHIAYGENFAKGDPTQFAKHYASDGSIFPTNFPKLTGKEAINAFFDGAYKMGIRFIKLTANEVLGGPEVVVETGVCELFIENNVSVFVGKFIIVWKQENGEWKMYRDIWNVDTPAAGN</sequence>
<dbReference type="EMBL" id="CP043451">
    <property type="protein sequence ID" value="QEM07163.1"/>
    <property type="molecule type" value="Genomic_DNA"/>
</dbReference>
<dbReference type="InterPro" id="IPR032710">
    <property type="entry name" value="NTF2-like_dom_sf"/>
</dbReference>
<dbReference type="Pfam" id="PF14534">
    <property type="entry name" value="DUF4440"/>
    <property type="match status" value="1"/>
</dbReference>
<reference evidence="2 4" key="1">
    <citation type="submission" date="2019-08" db="EMBL/GenBank/DDBJ databases">
        <title>Comparative genome analysis confer to the adaptation heavy metal polluted environment.</title>
        <authorList>
            <person name="Li Y."/>
        </authorList>
    </citation>
    <scope>NUCLEOTIDE SEQUENCE [LARGE SCALE GENOMIC DNA]</scope>
    <source>
        <strain evidence="2 4">P2</strain>
    </source>
</reference>
<dbReference type="RefSeq" id="WP_112652589.1">
    <property type="nucleotide sequence ID" value="NZ_CP043451.1"/>
</dbReference>
<dbReference type="PANTHER" id="PTHR31664:SF8">
    <property type="entry name" value="DUF4440 DOMAIN-CONTAINING PROTEIN"/>
    <property type="match status" value="1"/>
</dbReference>
<dbReference type="Gene3D" id="3.10.450.50">
    <property type="match status" value="1"/>
</dbReference>
<evidence type="ECO:0000313" key="3">
    <source>
        <dbReference type="EMBL" id="QTE50292.1"/>
    </source>
</evidence>
<evidence type="ECO:0000313" key="4">
    <source>
        <dbReference type="Proteomes" id="UP000250557"/>
    </source>
</evidence>
<organism evidence="2 4">
    <name type="scientific">Mucilaginibacter rubeus</name>
    <dbReference type="NCBI Taxonomy" id="2027860"/>
    <lineage>
        <taxon>Bacteria</taxon>
        <taxon>Pseudomonadati</taxon>
        <taxon>Bacteroidota</taxon>
        <taxon>Sphingobacteriia</taxon>
        <taxon>Sphingobacteriales</taxon>
        <taxon>Sphingobacteriaceae</taxon>
        <taxon>Mucilaginibacter</taxon>
    </lineage>
</organism>
<name>A0AAE6JKN0_9SPHI</name>